<dbReference type="InterPro" id="IPR042228">
    <property type="entry name" value="Dynein_linker_3"/>
</dbReference>
<evidence type="ECO:0000256" key="1">
    <source>
        <dbReference type="ARBA" id="ARBA00004430"/>
    </source>
</evidence>
<dbReference type="Pfam" id="PF18199">
    <property type="entry name" value="Dynein_C"/>
    <property type="match status" value="1"/>
</dbReference>
<comment type="subcellular location">
    <subcellularLocation>
        <location evidence="1">Cytoplasm</location>
        <location evidence="1">Cytoskeleton</location>
        <location evidence="1">Cilium axoneme</location>
    </subcellularLocation>
</comment>
<dbReference type="FunFam" id="1.20.1270.280:FF:000001">
    <property type="entry name" value="dynein heavy chain 7, axonemal"/>
    <property type="match status" value="1"/>
</dbReference>
<evidence type="ECO:0000256" key="12">
    <source>
        <dbReference type="ARBA" id="ARBA00023212"/>
    </source>
</evidence>
<dbReference type="GO" id="GO:0045505">
    <property type="term" value="F:dynein intermediate chain binding"/>
    <property type="evidence" value="ECO:0007669"/>
    <property type="project" value="InterPro"/>
</dbReference>
<dbReference type="GO" id="GO:0051959">
    <property type="term" value="F:dynein light intermediate chain binding"/>
    <property type="evidence" value="ECO:0007669"/>
    <property type="project" value="InterPro"/>
</dbReference>
<dbReference type="EMBL" id="ABDC03018343">
    <property type="status" value="NOT_ANNOTATED_CDS"/>
    <property type="molecule type" value="Genomic_DNA"/>
</dbReference>
<gene>
    <name evidence="17" type="primary">DNAH12</name>
</gene>
<keyword evidence="10" id="KW-0969">Cilium</keyword>
<dbReference type="InterPro" id="IPR004273">
    <property type="entry name" value="Dynein_heavy_D6_P-loop"/>
</dbReference>
<evidence type="ECO:0000256" key="9">
    <source>
        <dbReference type="ARBA" id="ARBA00023054"/>
    </source>
</evidence>
<evidence type="ECO:0000256" key="2">
    <source>
        <dbReference type="ARBA" id="ARBA00008887"/>
    </source>
</evidence>
<dbReference type="Gene3D" id="1.10.287.2620">
    <property type="match status" value="1"/>
</dbReference>
<dbReference type="FunFam" id="1.20.140.100:FF:000004">
    <property type="entry name" value="Dynein axonemal heavy chain 6"/>
    <property type="match status" value="1"/>
</dbReference>
<dbReference type="Pfam" id="PF12774">
    <property type="entry name" value="AAA_6"/>
    <property type="match status" value="1"/>
</dbReference>
<dbReference type="EMBL" id="ABDC03018347">
    <property type="status" value="NOT_ANNOTATED_CDS"/>
    <property type="molecule type" value="Genomic_DNA"/>
</dbReference>
<dbReference type="Gene3D" id="3.10.490.20">
    <property type="match status" value="1"/>
</dbReference>
<dbReference type="EMBL" id="ABDC03018346">
    <property type="status" value="NOT_ANNOTATED_CDS"/>
    <property type="molecule type" value="Genomic_DNA"/>
</dbReference>
<evidence type="ECO:0000256" key="10">
    <source>
        <dbReference type="ARBA" id="ARBA00023069"/>
    </source>
</evidence>
<dbReference type="Proteomes" id="UP000694394">
    <property type="component" value="Chromosome 14"/>
</dbReference>
<dbReference type="InterPro" id="IPR035699">
    <property type="entry name" value="AAA_6"/>
</dbReference>
<dbReference type="InterPro" id="IPR041228">
    <property type="entry name" value="Dynein_C"/>
</dbReference>
<dbReference type="EMBL" id="ABDC03018338">
    <property type="status" value="NOT_ANNOTATED_CDS"/>
    <property type="molecule type" value="Genomic_DNA"/>
</dbReference>
<evidence type="ECO:0000256" key="11">
    <source>
        <dbReference type="ARBA" id="ARBA00023175"/>
    </source>
</evidence>
<feature type="region of interest" description="Disordered" evidence="15">
    <location>
        <begin position="702"/>
        <end position="723"/>
    </location>
</feature>
<evidence type="ECO:0000256" key="4">
    <source>
        <dbReference type="ARBA" id="ARBA00022701"/>
    </source>
</evidence>
<dbReference type="InterPro" id="IPR042219">
    <property type="entry name" value="AAA_lid_11_sf"/>
</dbReference>
<reference evidence="17" key="2">
    <citation type="submission" date="2025-08" db="UniProtKB">
        <authorList>
            <consortium name="Ensembl"/>
        </authorList>
    </citation>
    <scope>IDENTIFICATION</scope>
</reference>
<dbReference type="Pfam" id="PF12780">
    <property type="entry name" value="AAA_8"/>
    <property type="match status" value="1"/>
</dbReference>
<dbReference type="EMBL" id="ABDC03018345">
    <property type="status" value="NOT_ANNOTATED_CDS"/>
    <property type="molecule type" value="Genomic_DNA"/>
</dbReference>
<dbReference type="FunFam" id="3.40.50.300:FF:000362">
    <property type="entry name" value="Dynein, axonemal, heavy chain 6"/>
    <property type="match status" value="1"/>
</dbReference>
<dbReference type="EMBL" id="ABDC03018342">
    <property type="status" value="NOT_ANNOTATED_CDS"/>
    <property type="molecule type" value="Genomic_DNA"/>
</dbReference>
<feature type="compositionally biased region" description="Basic and acidic residues" evidence="15">
    <location>
        <begin position="702"/>
        <end position="713"/>
    </location>
</feature>
<dbReference type="InterPro" id="IPR013602">
    <property type="entry name" value="Dynein_heavy_linker"/>
</dbReference>
<dbReference type="GeneTree" id="ENSGT00940000154280"/>
<dbReference type="Gene3D" id="3.20.180.20">
    <property type="entry name" value="Dynein heavy chain, N-terminal domain 2"/>
    <property type="match status" value="1"/>
</dbReference>
<dbReference type="InterPro" id="IPR043160">
    <property type="entry name" value="Dynein_C_barrel"/>
</dbReference>
<dbReference type="CDD" id="cd00009">
    <property type="entry name" value="AAA"/>
    <property type="match status" value="1"/>
</dbReference>
<dbReference type="Pfam" id="PF17852">
    <property type="entry name" value="Dynein_AAA_lid"/>
    <property type="match status" value="1"/>
</dbReference>
<dbReference type="InterPro" id="IPR043157">
    <property type="entry name" value="Dynein_AAA1S"/>
</dbReference>
<dbReference type="InterPro" id="IPR041589">
    <property type="entry name" value="DNAH3_AAA_lid_1"/>
</dbReference>
<dbReference type="Ensembl" id="ENSMICT00000005607.3">
    <property type="protein sequence ID" value="ENSMICP00000005114.3"/>
    <property type="gene ID" value="ENSMICG00000005596.3"/>
</dbReference>
<dbReference type="EMBL" id="ABDC03018340">
    <property type="status" value="NOT_ANNOTATED_CDS"/>
    <property type="molecule type" value="Genomic_DNA"/>
</dbReference>
<dbReference type="Gene3D" id="1.10.8.710">
    <property type="match status" value="1"/>
</dbReference>
<evidence type="ECO:0000256" key="15">
    <source>
        <dbReference type="SAM" id="MobiDB-lite"/>
    </source>
</evidence>
<dbReference type="GO" id="GO:0003341">
    <property type="term" value="P:cilium movement"/>
    <property type="evidence" value="ECO:0007669"/>
    <property type="project" value="UniProtKB-ARBA"/>
</dbReference>
<protein>
    <submittedName>
        <fullName evidence="17">Dynein axonemal heavy chain 12</fullName>
    </submittedName>
</protein>
<keyword evidence="9 14" id="KW-0175">Coiled coil</keyword>
<feature type="domain" description="AAA+ ATPase" evidence="16">
    <location>
        <begin position="1743"/>
        <end position="1891"/>
    </location>
</feature>
<dbReference type="GO" id="GO:0005524">
    <property type="term" value="F:ATP binding"/>
    <property type="evidence" value="ECO:0007669"/>
    <property type="project" value="UniProtKB-KW"/>
</dbReference>
<keyword evidence="8" id="KW-0243">Dynein</keyword>
<evidence type="ECO:0000256" key="14">
    <source>
        <dbReference type="SAM" id="Coils"/>
    </source>
</evidence>
<dbReference type="FunFam" id="3.20.180.20:FF:000003">
    <property type="entry name" value="Dynein heavy chain 12, axonemal"/>
    <property type="match status" value="1"/>
</dbReference>
<dbReference type="Gene3D" id="1.10.8.720">
    <property type="entry name" value="Region D6 of dynein motor"/>
    <property type="match status" value="1"/>
</dbReference>
<dbReference type="GO" id="GO:0005874">
    <property type="term" value="C:microtubule"/>
    <property type="evidence" value="ECO:0007669"/>
    <property type="project" value="UniProtKB-KW"/>
</dbReference>
<dbReference type="FunFam" id="3.10.490.20:FF:000001">
    <property type="entry name" value="dynein heavy chain 7, axonemal"/>
    <property type="match status" value="1"/>
</dbReference>
<dbReference type="Pfam" id="PF08393">
    <property type="entry name" value="DHC_N2"/>
    <property type="match status" value="1"/>
</dbReference>
<dbReference type="Gene3D" id="1.20.58.1120">
    <property type="match status" value="1"/>
</dbReference>
<dbReference type="FunFam" id="1.10.287.2620:FF:000002">
    <property type="entry name" value="Dynein heavy chain 2, axonemal"/>
    <property type="match status" value="1"/>
</dbReference>
<keyword evidence="7" id="KW-0067">ATP-binding</keyword>
<keyword evidence="18" id="KW-1185">Reference proteome</keyword>
<dbReference type="Gene3D" id="1.20.1270.280">
    <property type="match status" value="1"/>
</dbReference>
<dbReference type="Pfam" id="PF03028">
    <property type="entry name" value="Dynein_heavy"/>
    <property type="match status" value="1"/>
</dbReference>
<dbReference type="InterPro" id="IPR024317">
    <property type="entry name" value="Dynein_heavy_chain_D4_dom"/>
</dbReference>
<keyword evidence="12" id="KW-0206">Cytoskeleton</keyword>
<feature type="coiled-coil region" evidence="14">
    <location>
        <begin position="592"/>
        <end position="619"/>
    </location>
</feature>
<evidence type="ECO:0000256" key="13">
    <source>
        <dbReference type="ARBA" id="ARBA00023273"/>
    </source>
</evidence>
<evidence type="ECO:0000313" key="17">
    <source>
        <dbReference type="Ensembl" id="ENSMICP00000005114.3"/>
    </source>
</evidence>
<dbReference type="FunFam" id="3.40.50.300:FF:000044">
    <property type="entry name" value="Dynein heavy chain 5, axonemal"/>
    <property type="match status" value="1"/>
</dbReference>
<organism evidence="17 18">
    <name type="scientific">Microcebus murinus</name>
    <name type="common">Gray mouse lemur</name>
    <name type="synonym">Lemur murinus</name>
    <dbReference type="NCBI Taxonomy" id="30608"/>
    <lineage>
        <taxon>Eukaryota</taxon>
        <taxon>Metazoa</taxon>
        <taxon>Chordata</taxon>
        <taxon>Craniata</taxon>
        <taxon>Vertebrata</taxon>
        <taxon>Euteleostomi</taxon>
        <taxon>Mammalia</taxon>
        <taxon>Eutheria</taxon>
        <taxon>Euarchontoglires</taxon>
        <taxon>Primates</taxon>
        <taxon>Strepsirrhini</taxon>
        <taxon>Lemuriformes</taxon>
        <taxon>Cheirogaleidae</taxon>
        <taxon>Microcebus</taxon>
    </lineage>
</organism>
<dbReference type="GO" id="GO:0008569">
    <property type="term" value="F:minus-end-directed microtubule motor activity"/>
    <property type="evidence" value="ECO:0007669"/>
    <property type="project" value="InterPro"/>
</dbReference>
<name>A0A8C5UV97_MICMU</name>
<dbReference type="Gene3D" id="1.20.920.30">
    <property type="match status" value="1"/>
</dbReference>
<keyword evidence="6" id="KW-0547">Nucleotide-binding</keyword>
<dbReference type="Gene3D" id="1.10.472.130">
    <property type="match status" value="1"/>
</dbReference>
<keyword evidence="4" id="KW-0493">Microtubule</keyword>
<sequence length="2941" mass="339143">MSDPNKAAIAAEKEALNLKLPPIVHPPENIGVDTPAQSKLLNYRRSKEQQKKINQLVIDGAKINLDRTLDKRTPPLPEPSYPPTFNYIYMKQCVESSPIVPIQQEWLDHMLMLIPESLKEGKKREELIESLINEVSSDFESSMKRYLVQSVLVKPPVKWLEDEGGPLPESPVGLDYSNPWHSSYVQARNQILSNLHIVHPTMKVLLDLGYTTFAKTVLLDLTGIRAKGPIDCESLKTDLSIQARKAEEKIMNTWYPKVISIFTKKEALEGIKPEKLDAFYNCVSTLMSNQLKDLLRRTVEGFVKLFDAQDQQGLPIFKMELTFDDDKMEFYPTVQDLEDVVLGVVERITEALQNVQTIPSWLSGTSTPVNLDTELPEHVLQWAVSALKVAVHQNLEGARRHYETYVEKYNWLLDGTAVEMIETFQAEDHTFDEYTEFIEKFFSLASEIMLLPQWIHYPMVRLDCEDLKTGLTNKAKAFANILLNDILIFLICQIETLILTLQDSYKIGLIISGLYFLDVFLFPPEDLALNATVLMWPRKINPIFDANDELIENAKRKKENELIAKREKLILEIEKESRHMEEFTEFAELERMQQYVTDVRQLQKRIQESEEAVQFINKEEELFKWELTKYPELDKLKVNIEPYQKFFNFVLKWQRSEKRWMDGGFLDLNGESMEADVEEFSREIFKTLKFFQTKQKKELQEKRKAARKRSLEEEKPEEEPKENPTITMCMRARHWKQMSEIVGYDLTPDSGTTLRKVLKLNLTPYLEQFEVISAGASKEFSLEKAMRTMIGTWDDIAFHISLYRDTGVCILSSVDEIQAILDDQIIKTQTMRGSPFIKPFEKEIKAWEDRLIRIQETIDEWLKVQAQWLYLEPIFCSEDIMQQMAEEGRQFQTVDRHWRDIMKFCAKDPKVLAATSLTGLLEKLQNCNELLEKIMKGLNAYLEKKRLFFPRFFFLSNDEMLEILSETKDPLRVQPHLKKCFEGIAKLEFLPNLDIKAMYSSEGERVELIALISTAAARGAVEKWLIQVEDLMLRSVHDVVASARLAYPESARRDWVREWPGQVVLCVSQMFWTSETQEVISGGPEGLRKYYRELQNQLNDIVELVRGKLSKQTRITLGALVTIDVHARDVVMDMIEIGVSHDTDFQWLAQLRYYWEYDNARVRIINCNVKYAYEYLGNSPRLVITPLTDRCYRTLIGAFYLNLGGAPEGPAGTGKTETTKDLAKALAVQCVVFNCSDGLDYLAMGKFFKGLASSGAWACFDEFNRIELEVLSVVAQQILCIQRAIQQKLEVFTFEGTELKLNPNCFVAITMNPGYAGRSELPDNLKVLFRTVAMMVPNYALIAEISLYSYGFLNAKPLSVKIVMTYRLCSEQLSSQFHYDYGMRAVKAVLVAAGNLKLKYPDENEDILLLRSIKDVNEPKFLSHDIPLFNGITSDLFPGIKLPEADYHEFLECAHEACNVHNLQPVKFFLEKMIQTYEMMIVRHGFMLVGEPFAAKTKVLHVLADTLTLMNERGYGEEEKVIYRTVNPKSITMGQLFGQFDPVSHEWTDGIVANTFREFALSETPDRKWVVFDGPIDTLWIESMNTVLDDNKKDAYFINLLYDLKYVYTFIFSLNFFKNNYYKLKIFFHQQACFIFSLIWSIGGSCDTDSRVIFDNFIRLIILGKDDENPLPASVGKWECQFDEKGLVYDYMYELKNRGRWLHWNEFIKSTNLGDKHVKIQDIIVLLWTQLDIHFLMDLSITYAKPLLFVGPTGTGKSVYVKDKLMNHLEKDQYFPFYVNFSARTSANQVQNIIMARLDKRRKGVFGPPMGKKCVIFIDDMNMPALEKYGAQPPIELLRQFFDCGHWYDLKDTSKITLVDIELIAAMGPPGGGRNPVTPRFIRHFNVCGINPFSDETMIRIFSSIVAFYLRTREFSPEYFVTGNQIVSGTMEIYKRSMENLLPTPTKSHYTFNLRDFSRVIRGCLLIERDAVESKHTMVRLFVHEVLRVFYDRLINDDDRNWLFKLTKTVIKDHFKESFDSIFSHLRKENAPVTEEDLRNLMFGDYMNPDLEGDDRVYIEIPNIHHFSDIVDQCLDEYNQTHKTRMNLVIFRYVLEHLSRICRVLKQSGGNALLVGLGGSGRQSLTRLATSMAKMQIFQPEISKSYGMNENLVSKMIAVNKSKILEKRLRYLNDHFTYNLYCNICRSLFEKDKLLFSFLLCANLLLAKKEIDYQELMFLLTGGVSLKSAEKNPDPSWLQDKSWEEICRASEFPAFKGLRTHFCEHISEWQEIYNSKEPHNAEFPVPMDKRLNELQKIIILRCLRPDKITPAITNYVTDKLGKKFVEPPPFDLTKSYLDSNCTIPLIFVLSPGADPMASLLKFANDKSMSGSKFQAISLGQGQGPVATKMIRAAVEEGTWVCLQNCHLAVSWMPMLEKICEDFNSETCNSSFRLWLTSYPSPKFPVTILQNGVKMTNEPPTGLRLNLLQSYLTDPVSDPEFFKGCQGKELAWEKLLFGVCFFHALVQERKKFGPLGWNIPYGFNESDLRISIRQLQLFINEYDTIPFEAISYLTGECNYGGRVTDDWDRRLLLTMLADFYNLHIIENPHYKFSPSGNYFAPPKGTYDDYIEFIKKLPFTQHPEIFGLHENVDISKDLQQTKILFESLLLTQGGSKQTGASGSTDQMLLEITKDILNKLPYDFDIEAALIKYPVRYEESMNTVLVQEMERFNNLIRTIRKTLLDLEKAIKGVVVMDSALEALSGSLLVGKVPEIWAKRSYPSLKPLGSYITDFLARLRFLQVWCNSGKPCVFWLSGFFFTQAFLTGAMQNYARKYTTPIDLLGYEFEVISSDKSDTSPGDGVYIHGLYLDGARWDRESGLLAEQYPKLLFDLMPIIWIKPTEKSHIIKSDAYVCPLYKTSERKGTLSTTGHSTNFVIAMLLKTDQPTQHWIKRGVALLCQLDD</sequence>
<keyword evidence="3" id="KW-0963">Cytoplasm</keyword>
<evidence type="ECO:0000313" key="18">
    <source>
        <dbReference type="Proteomes" id="UP000694394"/>
    </source>
</evidence>
<dbReference type="FunFam" id="1.20.920.30:FF:000002">
    <property type="entry name" value="Dynein axonemal heavy chain 3"/>
    <property type="match status" value="1"/>
</dbReference>
<dbReference type="FunFam" id="1.20.58.1120:FF:000005">
    <property type="entry name" value="Dynein, axonemal, heavy chain 12"/>
    <property type="match status" value="1"/>
</dbReference>
<proteinExistence type="inferred from homology"/>
<keyword evidence="13" id="KW-0966">Cell projection</keyword>
<dbReference type="Pfam" id="PF17857">
    <property type="entry name" value="AAA_lid_1"/>
    <property type="match status" value="1"/>
</dbReference>
<evidence type="ECO:0000259" key="16">
    <source>
        <dbReference type="SMART" id="SM00382"/>
    </source>
</evidence>
<dbReference type="EMBL" id="ABDC03018344">
    <property type="status" value="NOT_ANNOTATED_CDS"/>
    <property type="molecule type" value="Genomic_DNA"/>
</dbReference>
<dbReference type="PANTHER" id="PTHR22878">
    <property type="entry name" value="DYNEIN HEAVY CHAIN 6, AXONEMAL-LIKE-RELATED"/>
    <property type="match status" value="1"/>
</dbReference>
<dbReference type="InterPro" id="IPR027417">
    <property type="entry name" value="P-loop_NTPase"/>
</dbReference>
<dbReference type="Gene3D" id="3.40.50.300">
    <property type="entry name" value="P-loop containing nucleotide triphosphate hydrolases"/>
    <property type="match status" value="4"/>
</dbReference>
<dbReference type="EMBL" id="ABDC03018341">
    <property type="status" value="NOT_ANNOTATED_CDS"/>
    <property type="molecule type" value="Genomic_DNA"/>
</dbReference>
<dbReference type="SMART" id="SM00382">
    <property type="entry name" value="AAA"/>
    <property type="match status" value="2"/>
</dbReference>
<evidence type="ECO:0000256" key="3">
    <source>
        <dbReference type="ARBA" id="ARBA00022490"/>
    </source>
</evidence>
<dbReference type="InterPro" id="IPR003593">
    <property type="entry name" value="AAA+_ATPase"/>
</dbReference>
<dbReference type="Pfam" id="PF18198">
    <property type="entry name" value="AAA_lid_11"/>
    <property type="match status" value="1"/>
</dbReference>
<evidence type="ECO:0000256" key="8">
    <source>
        <dbReference type="ARBA" id="ARBA00023017"/>
    </source>
</evidence>
<dbReference type="InterPro" id="IPR041658">
    <property type="entry name" value="AAA_lid_11"/>
</dbReference>
<dbReference type="Pfam" id="PF12775">
    <property type="entry name" value="AAA_7"/>
    <property type="match status" value="1"/>
</dbReference>
<dbReference type="InterPro" id="IPR026983">
    <property type="entry name" value="DHC"/>
</dbReference>
<comment type="similarity">
    <text evidence="2">Belongs to the dynein heavy chain family.</text>
</comment>
<evidence type="ECO:0000256" key="6">
    <source>
        <dbReference type="ARBA" id="ARBA00022741"/>
    </source>
</evidence>
<dbReference type="SUPFAM" id="SSF52540">
    <property type="entry name" value="P-loop containing nucleoside triphosphate hydrolases"/>
    <property type="match status" value="3"/>
</dbReference>
<evidence type="ECO:0000256" key="5">
    <source>
        <dbReference type="ARBA" id="ARBA00022737"/>
    </source>
</evidence>
<keyword evidence="5" id="KW-0677">Repeat</keyword>
<accession>A0A8C5UV97</accession>
<dbReference type="InterPro" id="IPR041466">
    <property type="entry name" value="Dynein_AAA5_ext"/>
</dbReference>
<dbReference type="GO" id="GO:0005858">
    <property type="term" value="C:axonemal dynein complex"/>
    <property type="evidence" value="ECO:0007669"/>
    <property type="project" value="UniProtKB-ARBA"/>
</dbReference>
<dbReference type="FunFam" id="1.10.8.710:FF:000004">
    <property type="entry name" value="Dynein axonemal heavy chain 6"/>
    <property type="match status" value="1"/>
</dbReference>
<dbReference type="EMBL" id="ABDC03018339">
    <property type="status" value="NOT_ANNOTATED_CDS"/>
    <property type="molecule type" value="Genomic_DNA"/>
</dbReference>
<dbReference type="Gene3D" id="1.20.140.100">
    <property type="entry name" value="Dynein heavy chain, N-terminal domain 2"/>
    <property type="match status" value="1"/>
</dbReference>
<feature type="domain" description="AAA+ ATPase" evidence="16">
    <location>
        <begin position="1201"/>
        <end position="1340"/>
    </location>
</feature>
<dbReference type="PANTHER" id="PTHR22878:SF70">
    <property type="entry name" value="DYNEIN HEAVY CHAIN 2, AXONEMAL"/>
    <property type="match status" value="1"/>
</dbReference>
<dbReference type="InterPro" id="IPR042222">
    <property type="entry name" value="Dynein_2_N"/>
</dbReference>
<dbReference type="GO" id="GO:0070286">
    <property type="term" value="P:axonemal dynein complex assembly"/>
    <property type="evidence" value="ECO:0007669"/>
    <property type="project" value="UniProtKB-ARBA"/>
</dbReference>
<reference evidence="17" key="3">
    <citation type="submission" date="2025-09" db="UniProtKB">
        <authorList>
            <consortium name="Ensembl"/>
        </authorList>
    </citation>
    <scope>IDENTIFICATION</scope>
</reference>
<reference evidence="17" key="1">
    <citation type="submission" date="2016-12" db="EMBL/GenBank/DDBJ databases">
        <title>Mouse lemur reference genome and diversity panel.</title>
        <authorList>
            <person name="Harris R."/>
            <person name="Larsen P."/>
            <person name="Liu Y."/>
            <person name="Hughes D.S."/>
            <person name="Murali S."/>
            <person name="Raveendran M."/>
            <person name="Korchina V."/>
            <person name="Wang M."/>
            <person name="Jhangiani S."/>
            <person name="Bandaranaike D."/>
            <person name="Bellair M."/>
            <person name="Blankenburg K."/>
            <person name="Chao H."/>
            <person name="Dahdouli M."/>
            <person name="Dinh H."/>
            <person name="Doddapaneni H."/>
            <person name="English A."/>
            <person name="Firestine M."/>
            <person name="Gnanaolivu R."/>
            <person name="Gross S."/>
            <person name="Hernandez B."/>
            <person name="Javaid M."/>
            <person name="Jayaseelan J."/>
            <person name="Jones J."/>
            <person name="Khan Z."/>
            <person name="Kovar C."/>
            <person name="Kurapati P."/>
            <person name="Le B."/>
            <person name="Lee S."/>
            <person name="Li M."/>
            <person name="Mathew T."/>
            <person name="Narasimhan A."/>
            <person name="Ngo D."/>
            <person name="Nguyen L."/>
            <person name="Okwuonu G."/>
            <person name="Ongeri F."/>
            <person name="Osuji N."/>
            <person name="Pu L.-L."/>
            <person name="Puazo M."/>
            <person name="Quiroz J."/>
            <person name="Raj R."/>
            <person name="Rajbhandari K."/>
            <person name="Reid J.G."/>
            <person name="Santibanez J."/>
            <person name="Sexton D."/>
            <person name="Skinner E."/>
            <person name="Vee V."/>
            <person name="Weissenberger G."/>
            <person name="Wu Y."/>
            <person name="Xin Y."/>
            <person name="Han Y."/>
            <person name="Campbell C."/>
            <person name="Brown A."/>
            <person name="Sullivan B."/>
            <person name="Shelton J."/>
            <person name="Brown S."/>
            <person name="Dudchenko O."/>
            <person name="Machol I."/>
            <person name="Durand N."/>
            <person name="Shamim M."/>
            <person name="Lieberman A."/>
            <person name="Muzny D.M."/>
            <person name="Richards S."/>
            <person name="Yoder A."/>
            <person name="Worley K.C."/>
            <person name="Rogers J."/>
            <person name="Gibbs R.A."/>
        </authorList>
    </citation>
    <scope>NUCLEOTIDE SEQUENCE [LARGE SCALE GENOMIC DNA]</scope>
</reference>
<dbReference type="FunFam" id="1.10.8.720:FF:000001">
    <property type="entry name" value="dynein heavy chain 7, axonemal"/>
    <property type="match status" value="1"/>
</dbReference>
<evidence type="ECO:0000256" key="7">
    <source>
        <dbReference type="ARBA" id="ARBA00022840"/>
    </source>
</evidence>
<keyword evidence="11" id="KW-0505">Motor protein</keyword>